<reference evidence="2 3" key="1">
    <citation type="journal article" date="2010" name="Science">
        <title>Genomic comparison of the ants Camponotus floridanus and Harpegnathos saltator.</title>
        <authorList>
            <person name="Bonasio R."/>
            <person name="Zhang G."/>
            <person name="Ye C."/>
            <person name="Mutti N.S."/>
            <person name="Fang X."/>
            <person name="Qin N."/>
            <person name="Donahue G."/>
            <person name="Yang P."/>
            <person name="Li Q."/>
            <person name="Li C."/>
            <person name="Zhang P."/>
            <person name="Huang Z."/>
            <person name="Berger S.L."/>
            <person name="Reinberg D."/>
            <person name="Wang J."/>
            <person name="Liebig J."/>
        </authorList>
    </citation>
    <scope>NUCLEOTIDE SEQUENCE [LARGE SCALE GENOMIC DNA]</scope>
    <source>
        <strain evidence="3">C129</strain>
    </source>
</reference>
<evidence type="ECO:0000313" key="2">
    <source>
        <dbReference type="EMBL" id="EFN68728.1"/>
    </source>
</evidence>
<feature type="region of interest" description="Disordered" evidence="1">
    <location>
        <begin position="73"/>
        <end position="93"/>
    </location>
</feature>
<accession>E2ACX1</accession>
<keyword evidence="3" id="KW-1185">Reference proteome</keyword>
<evidence type="ECO:0000256" key="1">
    <source>
        <dbReference type="SAM" id="MobiDB-lite"/>
    </source>
</evidence>
<dbReference type="EMBL" id="GL438586">
    <property type="protein sequence ID" value="EFN68728.1"/>
    <property type="molecule type" value="Genomic_DNA"/>
</dbReference>
<gene>
    <name evidence="2" type="ORF">EAG_07976</name>
</gene>
<dbReference type="Proteomes" id="UP000000311">
    <property type="component" value="Unassembled WGS sequence"/>
</dbReference>
<protein>
    <submittedName>
        <fullName evidence="2">Uncharacterized protein</fullName>
    </submittedName>
</protein>
<organism evidence="3">
    <name type="scientific">Camponotus floridanus</name>
    <name type="common">Florida carpenter ant</name>
    <dbReference type="NCBI Taxonomy" id="104421"/>
    <lineage>
        <taxon>Eukaryota</taxon>
        <taxon>Metazoa</taxon>
        <taxon>Ecdysozoa</taxon>
        <taxon>Arthropoda</taxon>
        <taxon>Hexapoda</taxon>
        <taxon>Insecta</taxon>
        <taxon>Pterygota</taxon>
        <taxon>Neoptera</taxon>
        <taxon>Endopterygota</taxon>
        <taxon>Hymenoptera</taxon>
        <taxon>Apocrita</taxon>
        <taxon>Aculeata</taxon>
        <taxon>Formicoidea</taxon>
        <taxon>Formicidae</taxon>
        <taxon>Formicinae</taxon>
        <taxon>Camponotus</taxon>
    </lineage>
</organism>
<feature type="region of interest" description="Disordered" evidence="1">
    <location>
        <begin position="1"/>
        <end position="38"/>
    </location>
</feature>
<dbReference type="AlphaFoldDB" id="E2ACX1"/>
<name>E2ACX1_CAMFO</name>
<sequence>MTAAQRDEGEEDRQEEEAARVSAWQPDTGNANIVTHHRPPKRANIRVASSAQVWIRNVGFICCIGTGRMCSAQNPKSRLDGSAPSRRREGPEVKIGGKSRSLRLATKDVLDYVALLVLLAALGTGKKGALARKVWRTMSEESEDKEGSYRILGIENLYLGLCTKFLPPCRDKGGRIPRDQHPISNYSNGLFTYVVDSRGLSE</sequence>
<evidence type="ECO:0000313" key="3">
    <source>
        <dbReference type="Proteomes" id="UP000000311"/>
    </source>
</evidence>
<dbReference type="InParanoid" id="E2ACX1"/>
<proteinExistence type="predicted"/>